<dbReference type="AlphaFoldDB" id="A0A9P8RJS7"/>
<protein>
    <recommendedName>
        <fullName evidence="2">Microbial-type PARG catalytic domain-containing protein</fullName>
    </recommendedName>
</protein>
<evidence type="ECO:0000259" key="2">
    <source>
        <dbReference type="Pfam" id="PF10021"/>
    </source>
</evidence>
<dbReference type="Proteomes" id="UP000758603">
    <property type="component" value="Unassembled WGS sequence"/>
</dbReference>
<dbReference type="GeneID" id="70129694"/>
<proteinExistence type="predicted"/>
<dbReference type="InterPro" id="IPR012664">
    <property type="entry name" value="CHP02452"/>
</dbReference>
<evidence type="ECO:0000313" key="3">
    <source>
        <dbReference type="EMBL" id="KAH6647157.1"/>
    </source>
</evidence>
<dbReference type="PANTHER" id="PTHR35596">
    <property type="entry name" value="DUF2263 DOMAIN-CONTAINING PROTEIN"/>
    <property type="match status" value="1"/>
</dbReference>
<feature type="domain" description="Microbial-type PARG catalytic" evidence="2">
    <location>
        <begin position="82"/>
        <end position="179"/>
    </location>
</feature>
<feature type="compositionally biased region" description="Low complexity" evidence="1">
    <location>
        <begin position="63"/>
        <end position="81"/>
    </location>
</feature>
<dbReference type="PANTHER" id="PTHR35596:SF1">
    <property type="entry name" value="MICROBIAL-TYPE PARG CATALYTIC DOMAIN-CONTAINING PROTEIN"/>
    <property type="match status" value="1"/>
</dbReference>
<reference evidence="3" key="1">
    <citation type="journal article" date="2021" name="Nat. Commun.">
        <title>Genetic determinants of endophytism in the Arabidopsis root mycobiome.</title>
        <authorList>
            <person name="Mesny F."/>
            <person name="Miyauchi S."/>
            <person name="Thiergart T."/>
            <person name="Pickel B."/>
            <person name="Atanasova L."/>
            <person name="Karlsson M."/>
            <person name="Huettel B."/>
            <person name="Barry K.W."/>
            <person name="Haridas S."/>
            <person name="Chen C."/>
            <person name="Bauer D."/>
            <person name="Andreopoulos W."/>
            <person name="Pangilinan J."/>
            <person name="LaButti K."/>
            <person name="Riley R."/>
            <person name="Lipzen A."/>
            <person name="Clum A."/>
            <person name="Drula E."/>
            <person name="Henrissat B."/>
            <person name="Kohler A."/>
            <person name="Grigoriev I.V."/>
            <person name="Martin F.M."/>
            <person name="Hacquard S."/>
        </authorList>
    </citation>
    <scope>NUCLEOTIDE SEQUENCE</scope>
    <source>
        <strain evidence="3">MPI-SDFR-AT-0073</strain>
    </source>
</reference>
<evidence type="ECO:0000313" key="4">
    <source>
        <dbReference type="Proteomes" id="UP000758603"/>
    </source>
</evidence>
<feature type="compositionally biased region" description="Basic and acidic residues" evidence="1">
    <location>
        <begin position="344"/>
        <end position="353"/>
    </location>
</feature>
<dbReference type="OrthoDB" id="9985428at2759"/>
<keyword evidence="4" id="KW-1185">Reference proteome</keyword>
<feature type="region of interest" description="Disordered" evidence="1">
    <location>
        <begin position="344"/>
        <end position="406"/>
    </location>
</feature>
<dbReference type="SUPFAM" id="SSF52949">
    <property type="entry name" value="Macro domain-like"/>
    <property type="match status" value="1"/>
</dbReference>
<dbReference type="NCBIfam" id="TIGR02452">
    <property type="entry name" value="TIGR02452 family protein"/>
    <property type="match status" value="1"/>
</dbReference>
<evidence type="ECO:0000256" key="1">
    <source>
        <dbReference type="SAM" id="MobiDB-lite"/>
    </source>
</evidence>
<sequence>MGRTEPSQGLAPPSFRRDARAKKAKATINKVIPGLLSAHPRAKRGAEASELIIEPPPRKTQKAATSNGKNGSSSSSPPTQQLNGGPRLVLQNADTLTAAHSLLRNQTTGKIDLGNKDAKVAILNMASPLSPGGGFVNGASSQEESLCMRSTLLSSLKDEFYRLPELGAVYTSDVLVFRDENSEDLEKRDRWFVDCVSAAMLRMPETEVDEDNGRGKYVNDKDRDIIMQKMRIAMRIFQAKGAKKIVLGAWGCGAYGNPVGEIATAWKKVLVGGKNKGKLKESWSGIEDVVFAIKDSGLADRFGRAFGKELVRHEPEVPSENELEDDTEALRMKEMEEKIQEIEARMDQTKSDQVRAGLSSILRGLRSQLGEPHHSDKGHQRQGEYLSGTASGEDTDDMDSRDEDDD</sequence>
<feature type="region of interest" description="Disordered" evidence="1">
    <location>
        <begin position="1"/>
        <end position="86"/>
    </location>
</feature>
<dbReference type="InterPro" id="IPR043472">
    <property type="entry name" value="Macro_dom-like"/>
</dbReference>
<dbReference type="Gene3D" id="3.40.220.10">
    <property type="entry name" value="Leucine Aminopeptidase, subunit E, domain 1"/>
    <property type="match status" value="1"/>
</dbReference>
<gene>
    <name evidence="3" type="ORF">BKA67DRAFT_540608</name>
</gene>
<name>A0A9P8RJS7_9PEZI</name>
<feature type="compositionally biased region" description="Basic and acidic residues" evidence="1">
    <location>
        <begin position="371"/>
        <end position="382"/>
    </location>
</feature>
<dbReference type="RefSeq" id="XP_045953671.1">
    <property type="nucleotide sequence ID" value="XM_046100802.1"/>
</dbReference>
<dbReference type="InterPro" id="IPR019261">
    <property type="entry name" value="PARG_cat_microbial"/>
</dbReference>
<accession>A0A9P8RJS7</accession>
<feature type="compositionally biased region" description="Acidic residues" evidence="1">
    <location>
        <begin position="393"/>
        <end position="406"/>
    </location>
</feature>
<dbReference type="EMBL" id="JAGPXC010000009">
    <property type="protein sequence ID" value="KAH6647157.1"/>
    <property type="molecule type" value="Genomic_DNA"/>
</dbReference>
<organism evidence="3 4">
    <name type="scientific">Truncatella angustata</name>
    <dbReference type="NCBI Taxonomy" id="152316"/>
    <lineage>
        <taxon>Eukaryota</taxon>
        <taxon>Fungi</taxon>
        <taxon>Dikarya</taxon>
        <taxon>Ascomycota</taxon>
        <taxon>Pezizomycotina</taxon>
        <taxon>Sordariomycetes</taxon>
        <taxon>Xylariomycetidae</taxon>
        <taxon>Amphisphaeriales</taxon>
        <taxon>Sporocadaceae</taxon>
        <taxon>Truncatella</taxon>
    </lineage>
</organism>
<comment type="caution">
    <text evidence="3">The sequence shown here is derived from an EMBL/GenBank/DDBJ whole genome shotgun (WGS) entry which is preliminary data.</text>
</comment>
<dbReference type="Pfam" id="PF10021">
    <property type="entry name" value="PARG_cat_microb"/>
    <property type="match status" value="1"/>
</dbReference>